<protein>
    <recommendedName>
        <fullName evidence="6">Methyl-accepting transducer domain-containing protein</fullName>
    </recommendedName>
</protein>
<organism evidence="7 8">
    <name type="scientific">Bacteriovorax stolpii</name>
    <name type="common">Bdellovibrio stolpii</name>
    <dbReference type="NCBI Taxonomy" id="960"/>
    <lineage>
        <taxon>Bacteria</taxon>
        <taxon>Pseudomonadati</taxon>
        <taxon>Bdellovibrionota</taxon>
        <taxon>Bacteriovoracia</taxon>
        <taxon>Bacteriovoracales</taxon>
        <taxon>Bacteriovoracaceae</taxon>
        <taxon>Bacteriovorax</taxon>
    </lineage>
</organism>
<feature type="transmembrane region" description="Helical" evidence="5">
    <location>
        <begin position="31"/>
        <end position="54"/>
    </location>
</feature>
<dbReference type="EMBL" id="CP025704">
    <property type="protein sequence ID" value="AUN97371.1"/>
    <property type="molecule type" value="Genomic_DNA"/>
</dbReference>
<dbReference type="RefSeq" id="WP_102242666.1">
    <property type="nucleotide sequence ID" value="NZ_SNXP01000007.1"/>
</dbReference>
<evidence type="ECO:0000256" key="4">
    <source>
        <dbReference type="SAM" id="Coils"/>
    </source>
</evidence>
<dbReference type="GO" id="GO:0005886">
    <property type="term" value="C:plasma membrane"/>
    <property type="evidence" value="ECO:0007669"/>
    <property type="project" value="TreeGrafter"/>
</dbReference>
<keyword evidence="5" id="KW-0472">Membrane</keyword>
<evidence type="ECO:0000256" key="3">
    <source>
        <dbReference type="PROSITE-ProRule" id="PRU00284"/>
    </source>
</evidence>
<keyword evidence="8" id="KW-1185">Reference proteome</keyword>
<feature type="coiled-coil region" evidence="4">
    <location>
        <begin position="97"/>
        <end position="135"/>
    </location>
</feature>
<comment type="similarity">
    <text evidence="2">Belongs to the methyl-accepting chemotaxis (MCP) protein family.</text>
</comment>
<dbReference type="GO" id="GO:0004888">
    <property type="term" value="F:transmembrane signaling receptor activity"/>
    <property type="evidence" value="ECO:0007669"/>
    <property type="project" value="TreeGrafter"/>
</dbReference>
<reference evidence="7 8" key="1">
    <citation type="submission" date="2018-01" db="EMBL/GenBank/DDBJ databases">
        <title>Complete genome sequence of Bacteriovorax stolpii DSM12778.</title>
        <authorList>
            <person name="Tang B."/>
            <person name="Chang J."/>
        </authorList>
    </citation>
    <scope>NUCLEOTIDE SEQUENCE [LARGE SCALE GENOMIC DNA]</scope>
    <source>
        <strain evidence="7 8">DSM 12778</strain>
    </source>
</reference>
<proteinExistence type="inferred from homology"/>
<feature type="domain" description="Methyl-accepting transducer" evidence="6">
    <location>
        <begin position="249"/>
        <end position="521"/>
    </location>
</feature>
<dbReference type="PANTHER" id="PTHR43531:SF11">
    <property type="entry name" value="METHYL-ACCEPTING CHEMOTAXIS PROTEIN 3"/>
    <property type="match status" value="1"/>
</dbReference>
<dbReference type="KEGG" id="bsto:C0V70_04445"/>
<evidence type="ECO:0000313" key="8">
    <source>
        <dbReference type="Proteomes" id="UP000235584"/>
    </source>
</evidence>
<evidence type="ECO:0000256" key="1">
    <source>
        <dbReference type="ARBA" id="ARBA00022500"/>
    </source>
</evidence>
<evidence type="ECO:0000256" key="2">
    <source>
        <dbReference type="ARBA" id="ARBA00029447"/>
    </source>
</evidence>
<dbReference type="PANTHER" id="PTHR43531">
    <property type="entry name" value="PROTEIN ICFG"/>
    <property type="match status" value="1"/>
</dbReference>
<dbReference type="GO" id="GO:0006935">
    <property type="term" value="P:chemotaxis"/>
    <property type="evidence" value="ECO:0007669"/>
    <property type="project" value="UniProtKB-KW"/>
</dbReference>
<evidence type="ECO:0000313" key="7">
    <source>
        <dbReference type="EMBL" id="AUN97371.1"/>
    </source>
</evidence>
<sequence>MFFPRIRYPISHYTKNAHMEYFMSLSLGKKIAFGQLIAFMFFISFASVVIYYLYQINTYNVKDIKINFTHYRLSQKTKLHVVQIQQYLSDIGATRGEDGLDDGLEEAKKNYEDLLKNLQEESELATKENNTAMVAKLEEIKKFSEVYYSTGVKMANLYIKEGTKAGNTYMPNFDQASLDLQQKVDSFLNESTNNFTKEIDKISNTLSLIFKITIYFPIIVLVIYSIFSFKFIKNLTLQIITVSEELSATTPKLISSADSMSSLSEELSSCATEQAAAVQETAASIEEISAMISKNSDNANNAKVSSLESLNSVRAGQKAIHEMLIAMNEISKNNESFNQFIEKNNAELNEMANVITNIAEKTKIINDIVFQTKLLSFNASVEAARAGEQGKGFAVVAQEIGNLAQMSGNAANEIKSELDSSIKKVNEIVASTKSEIGSLMRDGKEKIEIGNEKAEYCNTLLNEINLSSQTAESLVVEVANASKEQSQGISEVNKAMGQIDEVTGQNSLASERVSTTASQVLELSNTINSGANKLLLLVKGQQV</sequence>
<keyword evidence="5" id="KW-0812">Transmembrane</keyword>
<dbReference type="GO" id="GO:0007165">
    <property type="term" value="P:signal transduction"/>
    <property type="evidence" value="ECO:0007669"/>
    <property type="project" value="UniProtKB-KW"/>
</dbReference>
<keyword evidence="3" id="KW-0807">Transducer</keyword>
<gene>
    <name evidence="7" type="ORF">C0V70_04445</name>
</gene>
<dbReference type="Gene3D" id="1.10.287.950">
    <property type="entry name" value="Methyl-accepting chemotaxis protein"/>
    <property type="match status" value="1"/>
</dbReference>
<keyword evidence="5" id="KW-1133">Transmembrane helix</keyword>
<dbReference type="InterPro" id="IPR004089">
    <property type="entry name" value="MCPsignal_dom"/>
</dbReference>
<dbReference type="SUPFAM" id="SSF58104">
    <property type="entry name" value="Methyl-accepting chemotaxis protein (MCP) signaling domain"/>
    <property type="match status" value="1"/>
</dbReference>
<dbReference type="Pfam" id="PF00015">
    <property type="entry name" value="MCPsignal"/>
    <property type="match status" value="1"/>
</dbReference>
<evidence type="ECO:0000259" key="6">
    <source>
        <dbReference type="PROSITE" id="PS50111"/>
    </source>
</evidence>
<feature type="transmembrane region" description="Helical" evidence="5">
    <location>
        <begin position="208"/>
        <end position="227"/>
    </location>
</feature>
<evidence type="ECO:0000256" key="5">
    <source>
        <dbReference type="SAM" id="Phobius"/>
    </source>
</evidence>
<dbReference type="Proteomes" id="UP000235584">
    <property type="component" value="Chromosome"/>
</dbReference>
<name>A0A2K9NPC2_BACTC</name>
<keyword evidence="4" id="KW-0175">Coiled coil</keyword>
<dbReference type="AlphaFoldDB" id="A0A2K9NPC2"/>
<accession>A0A2K9NPC2</accession>
<dbReference type="PROSITE" id="PS50111">
    <property type="entry name" value="CHEMOTAXIS_TRANSDUC_2"/>
    <property type="match status" value="1"/>
</dbReference>
<dbReference type="InterPro" id="IPR051310">
    <property type="entry name" value="MCP_chemotaxis"/>
</dbReference>
<dbReference type="SMART" id="SM00283">
    <property type="entry name" value="MA"/>
    <property type="match status" value="1"/>
</dbReference>
<keyword evidence="1" id="KW-0145">Chemotaxis</keyword>